<dbReference type="RefSeq" id="WP_255329832.1">
    <property type="nucleotide sequence ID" value="NZ_JAKZEU010000003.1"/>
</dbReference>
<evidence type="ECO:0000256" key="1">
    <source>
        <dbReference type="ARBA" id="ARBA00005959"/>
    </source>
</evidence>
<evidence type="ECO:0000256" key="5">
    <source>
        <dbReference type="HAMAP-Rule" id="MF_00956"/>
    </source>
</evidence>
<feature type="binding site" evidence="5">
    <location>
        <position position="138"/>
    </location>
    <ligand>
        <name>NADP(+)</name>
        <dbReference type="ChEBI" id="CHEBI:58349"/>
    </ligand>
</feature>
<keyword evidence="3 5" id="KW-0560">Oxidoreductase</keyword>
<keyword evidence="2 5" id="KW-0521">NADP</keyword>
<dbReference type="Proteomes" id="UP001203945">
    <property type="component" value="Unassembled WGS sequence"/>
</dbReference>
<sequence>MRVLLTGGTGLLGRAIIRQAAREAPGVELLAPPRADLDLLDRAALRAWFNANRVDAVIHSAARVGGIQANLDDPEGFLIDNLRLDDALMSAADAAGVGRLIYIGSSCMYPRDHRQPLVEEDLLAGPLEPSNEGYALAKIVGAKRCAAISAAKGRAWRTIIPCNLFGVDDHFGSHGAHLVAAAIAKIVEARDNGAGSVTIWGDGHARREFLEADHLARFLLRILPDLSTLPDCLNVGAGRDHAVNDYYRMIADVAGYDGAFTHDLSRPAGMSAKLISSDRAAMFGYRPPEDLTAALSRAVAACERGRVN</sequence>
<dbReference type="SUPFAM" id="SSF51735">
    <property type="entry name" value="NAD(P)-binding Rossmann-fold domains"/>
    <property type="match status" value="1"/>
</dbReference>
<reference evidence="7 8" key="1">
    <citation type="submission" date="2022-03" db="EMBL/GenBank/DDBJ databases">
        <authorList>
            <person name="He Y."/>
        </authorList>
    </citation>
    <scope>NUCLEOTIDE SEQUENCE [LARGE SCALE GENOMIC DNA]</scope>
    <source>
        <strain evidence="7 8">TK19116</strain>
    </source>
</reference>
<dbReference type="PANTHER" id="PTHR43238:SF1">
    <property type="entry name" value="GDP-L-FUCOSE SYNTHASE"/>
    <property type="match status" value="1"/>
</dbReference>
<feature type="binding site" evidence="5">
    <location>
        <begin position="103"/>
        <end position="106"/>
    </location>
    <ligand>
        <name>NADP(+)</name>
        <dbReference type="ChEBI" id="CHEBI:58349"/>
    </ligand>
</feature>
<evidence type="ECO:0000256" key="4">
    <source>
        <dbReference type="ARBA" id="ARBA00023235"/>
    </source>
</evidence>
<comment type="pathway">
    <text evidence="5">Nucleotide-sugar biosynthesis; GDP-L-fucose biosynthesis via de novo pathway; GDP-L-fucose from GDP-alpha-D-mannose: step 2/2.</text>
</comment>
<comment type="caution">
    <text evidence="7">The sequence shown here is derived from an EMBL/GenBank/DDBJ whole genome shotgun (WGS) entry which is preliminary data.</text>
</comment>
<accession>A0ABT1MR96</accession>
<feature type="binding site" evidence="5">
    <location>
        <position position="185"/>
    </location>
    <ligand>
        <name>substrate</name>
    </ligand>
</feature>
<dbReference type="PANTHER" id="PTHR43238">
    <property type="entry name" value="GDP-L-FUCOSE SYNTHASE"/>
    <property type="match status" value="1"/>
</dbReference>
<comment type="function">
    <text evidence="5">Catalyzes the two-step NADP-dependent conversion of GDP-4-dehydro-6-deoxy-D-mannose to GDP-fucose, involving an epimerase and a reductase reaction.</text>
</comment>
<keyword evidence="4 5" id="KW-0413">Isomerase</keyword>
<dbReference type="Gene3D" id="3.40.50.720">
    <property type="entry name" value="NAD(P)-binding Rossmann-like Domain"/>
    <property type="match status" value="1"/>
</dbReference>
<proteinExistence type="inferred from homology"/>
<dbReference type="InterPro" id="IPR036291">
    <property type="entry name" value="NAD(P)-bd_dom_sf"/>
</dbReference>
<evidence type="ECO:0000256" key="2">
    <source>
        <dbReference type="ARBA" id="ARBA00022857"/>
    </source>
</evidence>
<keyword evidence="5" id="KW-0511">Multifunctional enzyme</keyword>
<feature type="binding site" evidence="5">
    <location>
        <begin position="7"/>
        <end position="13"/>
    </location>
    <ligand>
        <name>NADP(+)</name>
        <dbReference type="ChEBI" id="CHEBI:58349"/>
    </ligand>
</feature>
<feature type="site" description="Important for catalytic activity" evidence="5">
    <location>
        <position position="107"/>
    </location>
</feature>
<keyword evidence="8" id="KW-1185">Reference proteome</keyword>
<organism evidence="7 8">
    <name type="scientific">Paracoccus albicereus</name>
    <dbReference type="NCBI Taxonomy" id="2922394"/>
    <lineage>
        <taxon>Bacteria</taxon>
        <taxon>Pseudomonadati</taxon>
        <taxon>Pseudomonadota</taxon>
        <taxon>Alphaproteobacteria</taxon>
        <taxon>Rhodobacterales</taxon>
        <taxon>Paracoccaceae</taxon>
        <taxon>Paracoccus</taxon>
    </lineage>
</organism>
<feature type="binding site" evidence="5">
    <location>
        <position position="177"/>
    </location>
    <ligand>
        <name>NADP(+)</name>
        <dbReference type="ChEBI" id="CHEBI:58349"/>
    </ligand>
</feature>
<dbReference type="InterPro" id="IPR001509">
    <property type="entry name" value="Epimerase_deHydtase"/>
</dbReference>
<feature type="active site" description="Proton donor/acceptor" evidence="5">
    <location>
        <position position="134"/>
    </location>
</feature>
<evidence type="ECO:0000313" key="8">
    <source>
        <dbReference type="Proteomes" id="UP001203945"/>
    </source>
</evidence>
<feature type="site" description="Important for catalytic activity" evidence="5">
    <location>
        <position position="105"/>
    </location>
</feature>
<evidence type="ECO:0000259" key="6">
    <source>
        <dbReference type="Pfam" id="PF01370"/>
    </source>
</evidence>
<feature type="binding site" evidence="5">
    <location>
        <position position="200"/>
    </location>
    <ligand>
        <name>substrate</name>
    </ligand>
</feature>
<feature type="domain" description="NAD-dependent epimerase/dehydratase" evidence="6">
    <location>
        <begin position="3"/>
        <end position="236"/>
    </location>
</feature>
<dbReference type="Gene3D" id="3.90.25.10">
    <property type="entry name" value="UDP-galactose 4-epimerase, domain 1"/>
    <property type="match status" value="1"/>
</dbReference>
<comment type="similarity">
    <text evidence="1 5">Belongs to the NAD(P)-dependent epimerase/dehydratase family. Fucose synthase subfamily.</text>
</comment>
<dbReference type="InterPro" id="IPR028614">
    <property type="entry name" value="GDP_fucose/colitose_synth"/>
</dbReference>
<comment type="catalytic activity">
    <reaction evidence="5">
        <text>GDP-beta-L-fucose + NADP(+) = GDP-4-dehydro-alpha-D-rhamnose + NADPH + H(+)</text>
        <dbReference type="Rhea" id="RHEA:18885"/>
        <dbReference type="ChEBI" id="CHEBI:15378"/>
        <dbReference type="ChEBI" id="CHEBI:57273"/>
        <dbReference type="ChEBI" id="CHEBI:57783"/>
        <dbReference type="ChEBI" id="CHEBI:57964"/>
        <dbReference type="ChEBI" id="CHEBI:58349"/>
        <dbReference type="EC" id="1.1.1.271"/>
    </reaction>
</comment>
<feature type="binding site" evidence="5">
    <location>
        <position position="207"/>
    </location>
    <ligand>
        <name>substrate</name>
    </ligand>
</feature>
<gene>
    <name evidence="5" type="primary">fcl</name>
    <name evidence="7" type="ORF">MLD63_10335</name>
</gene>
<dbReference type="EMBL" id="JAKZEU010000003">
    <property type="protein sequence ID" value="MCQ0970823.1"/>
    <property type="molecule type" value="Genomic_DNA"/>
</dbReference>
<dbReference type="Pfam" id="PF01370">
    <property type="entry name" value="Epimerase"/>
    <property type="match status" value="1"/>
</dbReference>
<protein>
    <recommendedName>
        <fullName evidence="5">GDP-L-fucose synthase</fullName>
        <ecNumber evidence="5">1.1.1.271</ecNumber>
    </recommendedName>
    <alternativeName>
        <fullName evidence="5">GDP-4-keto-6-deoxy-D-mannose-3,5-epimerase-4-reductase</fullName>
    </alternativeName>
</protein>
<dbReference type="EC" id="1.1.1.271" evidence="5"/>
<comment type="caution">
    <text evidence="5">Lacks conserved residue(s) required for the propagation of feature annotation.</text>
</comment>
<feature type="binding site" evidence="5">
    <location>
        <begin position="161"/>
        <end position="164"/>
    </location>
    <ligand>
        <name>NADP(+)</name>
        <dbReference type="ChEBI" id="CHEBI:58349"/>
    </ligand>
</feature>
<evidence type="ECO:0000256" key="3">
    <source>
        <dbReference type="ARBA" id="ARBA00023002"/>
    </source>
</evidence>
<evidence type="ECO:0000313" key="7">
    <source>
        <dbReference type="EMBL" id="MCQ0970823.1"/>
    </source>
</evidence>
<name>A0ABT1MR96_9RHOB</name>
<dbReference type="HAMAP" id="MF_00956">
    <property type="entry name" value="GDP_fucose_synth"/>
    <property type="match status" value="1"/>
</dbReference>